<evidence type="ECO:0000256" key="5">
    <source>
        <dbReference type="ARBA" id="ARBA00047942"/>
    </source>
</evidence>
<dbReference type="PROSITE" id="PS00092">
    <property type="entry name" value="N6_MTASE"/>
    <property type="match status" value="1"/>
</dbReference>
<dbReference type="PRINTS" id="PR00505">
    <property type="entry name" value="D12N6MTFRASE"/>
</dbReference>
<gene>
    <name evidence="6" type="ORF">F7D13_12270</name>
</gene>
<dbReference type="Pfam" id="PF02086">
    <property type="entry name" value="MethyltransfD12"/>
    <property type="match status" value="1"/>
</dbReference>
<evidence type="ECO:0000256" key="4">
    <source>
        <dbReference type="ARBA" id="ARBA00022691"/>
    </source>
</evidence>
<evidence type="ECO:0000256" key="1">
    <source>
        <dbReference type="ARBA" id="ARBA00011900"/>
    </source>
</evidence>
<evidence type="ECO:0000313" key="7">
    <source>
        <dbReference type="Proteomes" id="UP000424673"/>
    </source>
</evidence>
<sequence>MMRYIGSKAATLPAIQSIIETHASGATSLCDPFAGICTVARHFKRLGMRVETGDLLWGSYMFQLATIALNEMPTFDRLTPTLELEASNESCAAILSAAQKVLAWLERSPGRPGFVTAGFSDAEGSGRRFFTQENAARIDAVRVQIAKWRDDGLIDMLEEAYLLACLLDAADRVANTAGTYMAHLKSWSRKALKPLQLRAIPIVNNHAQNCCSRTDARETAKTNVDVLYLDPPYNTRDYSFYYHLPETLVLWDGATPTGKSGVPATRRHQISDFCVRRRASSALDELLGQSSAKFVVIHYAADGLIRHDEILDMLNGRGKAQFADLKVRSYNSRVREADIKAHHRIYWCDSH</sequence>
<keyword evidence="7" id="KW-1185">Reference proteome</keyword>
<accession>A0ABX6ELG0</accession>
<protein>
    <recommendedName>
        <fullName evidence="1">site-specific DNA-methyltransferase (adenine-specific)</fullName>
        <ecNumber evidence="1">2.1.1.72</ecNumber>
    </recommendedName>
</protein>
<comment type="catalytic activity">
    <reaction evidence="5">
        <text>a 2'-deoxyadenosine in DNA + S-adenosyl-L-methionine = an N(6)-methyl-2'-deoxyadenosine in DNA + S-adenosyl-L-homocysteine + H(+)</text>
        <dbReference type="Rhea" id="RHEA:15197"/>
        <dbReference type="Rhea" id="RHEA-COMP:12418"/>
        <dbReference type="Rhea" id="RHEA-COMP:12419"/>
        <dbReference type="ChEBI" id="CHEBI:15378"/>
        <dbReference type="ChEBI" id="CHEBI:57856"/>
        <dbReference type="ChEBI" id="CHEBI:59789"/>
        <dbReference type="ChEBI" id="CHEBI:90615"/>
        <dbReference type="ChEBI" id="CHEBI:90616"/>
        <dbReference type="EC" id="2.1.1.72"/>
    </reaction>
</comment>
<dbReference type="SUPFAM" id="SSF53335">
    <property type="entry name" value="S-adenosyl-L-methionine-dependent methyltransferases"/>
    <property type="match status" value="1"/>
</dbReference>
<reference evidence="7" key="1">
    <citation type="submission" date="2019-09" db="EMBL/GenBank/DDBJ databases">
        <title>Isolation and complete genome sequencing of Methylocystis species.</title>
        <authorList>
            <person name="Rumah B.L."/>
            <person name="Stead C.E."/>
            <person name="Stevens B.C."/>
            <person name="Minton N.P."/>
            <person name="Grosse-Honebrink A."/>
            <person name="Zhang Y."/>
        </authorList>
    </citation>
    <scope>NUCLEOTIDE SEQUENCE [LARGE SCALE GENOMIC DNA]</scope>
    <source>
        <strain evidence="7">BRCS1</strain>
    </source>
</reference>
<dbReference type="InterPro" id="IPR002052">
    <property type="entry name" value="DNA_methylase_N6_adenine_CS"/>
</dbReference>
<keyword evidence="4" id="KW-0949">S-adenosyl-L-methionine</keyword>
<dbReference type="Proteomes" id="UP000424673">
    <property type="component" value="Chromosome"/>
</dbReference>
<evidence type="ECO:0000256" key="3">
    <source>
        <dbReference type="ARBA" id="ARBA00022679"/>
    </source>
</evidence>
<evidence type="ECO:0000313" key="6">
    <source>
        <dbReference type="EMBL" id="QGM94732.1"/>
    </source>
</evidence>
<proteinExistence type="predicted"/>
<dbReference type="InterPro" id="IPR012327">
    <property type="entry name" value="MeTrfase_D12"/>
</dbReference>
<dbReference type="EMBL" id="CP044328">
    <property type="protein sequence ID" value="QGM94732.1"/>
    <property type="molecule type" value="Genomic_DNA"/>
</dbReference>
<reference evidence="6 7" key="2">
    <citation type="journal article" date="2021" name="AMB Express">
        <title>Isolation and characterisation of Methylocystis spp. for poly-3-hydroxybutyrate production using waste methane feedstocks.</title>
        <authorList>
            <person name="Rumah B.L."/>
            <person name="Stead C.E."/>
            <person name="Claxton Stevens B.H."/>
            <person name="Minton N.P."/>
            <person name="Grosse-Honebrink A."/>
            <person name="Zhang Y."/>
        </authorList>
    </citation>
    <scope>NUCLEOTIDE SEQUENCE [LARGE SCALE GENOMIC DNA]</scope>
    <source>
        <strain evidence="6 7">BRCS1</strain>
    </source>
</reference>
<keyword evidence="3" id="KW-0808">Transferase</keyword>
<dbReference type="RefSeq" id="WP_154452943.1">
    <property type="nucleotide sequence ID" value="NZ_CP044328.1"/>
</dbReference>
<dbReference type="InterPro" id="IPR029063">
    <property type="entry name" value="SAM-dependent_MTases_sf"/>
</dbReference>
<evidence type="ECO:0000256" key="2">
    <source>
        <dbReference type="ARBA" id="ARBA00022603"/>
    </source>
</evidence>
<dbReference type="EC" id="2.1.1.72" evidence="1"/>
<name>A0ABX6ELG0_9HYPH</name>
<organism evidence="6 7">
    <name type="scientific">Methylocystis rosea</name>
    <dbReference type="NCBI Taxonomy" id="173366"/>
    <lineage>
        <taxon>Bacteria</taxon>
        <taxon>Pseudomonadati</taxon>
        <taxon>Pseudomonadota</taxon>
        <taxon>Alphaproteobacteria</taxon>
        <taxon>Hyphomicrobiales</taxon>
        <taxon>Methylocystaceae</taxon>
        <taxon>Methylocystis</taxon>
    </lineage>
</organism>
<keyword evidence="2" id="KW-0489">Methyltransferase</keyword>